<dbReference type="Ensembl" id="ENSFTIT00000025900.1">
    <property type="protein sequence ID" value="ENSFTIP00000024858.1"/>
    <property type="gene ID" value="ENSFTIG00000015843.1"/>
</dbReference>
<proteinExistence type="predicted"/>
<keyword evidence="3" id="KW-1185">Reference proteome</keyword>
<feature type="transmembrane region" description="Helical" evidence="1">
    <location>
        <begin position="43"/>
        <end position="73"/>
    </location>
</feature>
<dbReference type="OrthoDB" id="9909000at2759"/>
<reference evidence="2" key="2">
    <citation type="submission" date="2025-09" db="UniProtKB">
        <authorList>
            <consortium name="Ensembl"/>
        </authorList>
    </citation>
    <scope>IDENTIFICATION</scope>
</reference>
<protein>
    <submittedName>
        <fullName evidence="2">Uncharacterized protein</fullName>
    </submittedName>
</protein>
<name>A0A8C4VCF3_FALTI</name>
<sequence>MARWQVTLVCSAGHVSTCTPVLCRGFCPWACCHGRIHRSSSSFFFFFFFLLLSACSCPLLLGPPFFLLCPFRLQKQQWQQMKMKAMRTTKGRPISTARQTVLKTPSSCLVRISSKMELKKELIFCSMLAPGQAACAALST</sequence>
<keyword evidence="1" id="KW-1133">Transmembrane helix</keyword>
<keyword evidence="1" id="KW-0472">Membrane</keyword>
<evidence type="ECO:0000313" key="3">
    <source>
        <dbReference type="Proteomes" id="UP000694562"/>
    </source>
</evidence>
<dbReference type="AlphaFoldDB" id="A0A8C4VCF3"/>
<reference evidence="2" key="1">
    <citation type="submission" date="2025-08" db="UniProtKB">
        <authorList>
            <consortium name="Ensembl"/>
        </authorList>
    </citation>
    <scope>IDENTIFICATION</scope>
</reference>
<dbReference type="OMA" id="CHGRIHR"/>
<dbReference type="Proteomes" id="UP000694562">
    <property type="component" value="Unplaced"/>
</dbReference>
<evidence type="ECO:0000256" key="1">
    <source>
        <dbReference type="SAM" id="Phobius"/>
    </source>
</evidence>
<accession>A0A8C4VCF3</accession>
<organism evidence="2 3">
    <name type="scientific">Falco tinnunculus</name>
    <name type="common">Common kestrel</name>
    <dbReference type="NCBI Taxonomy" id="100819"/>
    <lineage>
        <taxon>Eukaryota</taxon>
        <taxon>Metazoa</taxon>
        <taxon>Chordata</taxon>
        <taxon>Craniata</taxon>
        <taxon>Vertebrata</taxon>
        <taxon>Euteleostomi</taxon>
        <taxon>Archelosauria</taxon>
        <taxon>Archosauria</taxon>
        <taxon>Dinosauria</taxon>
        <taxon>Saurischia</taxon>
        <taxon>Theropoda</taxon>
        <taxon>Coelurosauria</taxon>
        <taxon>Aves</taxon>
        <taxon>Neognathae</taxon>
        <taxon>Neoaves</taxon>
        <taxon>Telluraves</taxon>
        <taxon>Australaves</taxon>
        <taxon>Falconiformes</taxon>
        <taxon>Falconidae</taxon>
        <taxon>Falco</taxon>
    </lineage>
</organism>
<keyword evidence="1" id="KW-0812">Transmembrane</keyword>
<evidence type="ECO:0000313" key="2">
    <source>
        <dbReference type="Ensembl" id="ENSFTIP00000024858.1"/>
    </source>
</evidence>